<feature type="region of interest" description="Disordered" evidence="1">
    <location>
        <begin position="104"/>
        <end position="139"/>
    </location>
</feature>
<organism evidence="2 3">
    <name type="scientific">Decorospora gaudefroyi</name>
    <dbReference type="NCBI Taxonomy" id="184978"/>
    <lineage>
        <taxon>Eukaryota</taxon>
        <taxon>Fungi</taxon>
        <taxon>Dikarya</taxon>
        <taxon>Ascomycota</taxon>
        <taxon>Pezizomycotina</taxon>
        <taxon>Dothideomycetes</taxon>
        <taxon>Pleosporomycetidae</taxon>
        <taxon>Pleosporales</taxon>
        <taxon>Pleosporineae</taxon>
        <taxon>Pleosporaceae</taxon>
        <taxon>Decorospora</taxon>
    </lineage>
</organism>
<dbReference type="AlphaFoldDB" id="A0A6A5KIV1"/>
<evidence type="ECO:0000313" key="2">
    <source>
        <dbReference type="EMBL" id="KAF1835779.1"/>
    </source>
</evidence>
<reference evidence="2" key="1">
    <citation type="submission" date="2020-01" db="EMBL/GenBank/DDBJ databases">
        <authorList>
            <consortium name="DOE Joint Genome Institute"/>
            <person name="Haridas S."/>
            <person name="Albert R."/>
            <person name="Binder M."/>
            <person name="Bloem J."/>
            <person name="Labutti K."/>
            <person name="Salamov A."/>
            <person name="Andreopoulos B."/>
            <person name="Baker S.E."/>
            <person name="Barry K."/>
            <person name="Bills G."/>
            <person name="Bluhm B.H."/>
            <person name="Cannon C."/>
            <person name="Castanera R."/>
            <person name="Culley D.E."/>
            <person name="Daum C."/>
            <person name="Ezra D."/>
            <person name="Gonzalez J.B."/>
            <person name="Henrissat B."/>
            <person name="Kuo A."/>
            <person name="Liang C."/>
            <person name="Lipzen A."/>
            <person name="Lutzoni F."/>
            <person name="Magnuson J."/>
            <person name="Mondo S."/>
            <person name="Nolan M."/>
            <person name="Ohm R."/>
            <person name="Pangilinan J."/>
            <person name="Park H.-J."/>
            <person name="Ramirez L."/>
            <person name="Alfaro M."/>
            <person name="Sun H."/>
            <person name="Tritt A."/>
            <person name="Yoshinaga Y."/>
            <person name="Zwiers L.-H."/>
            <person name="Turgeon B.G."/>
            <person name="Goodwin S.B."/>
            <person name="Spatafora J.W."/>
            <person name="Crous P.W."/>
            <person name="Grigoriev I.V."/>
        </authorList>
    </citation>
    <scope>NUCLEOTIDE SEQUENCE</scope>
    <source>
        <strain evidence="2">P77</strain>
    </source>
</reference>
<protein>
    <submittedName>
        <fullName evidence="2">Uncharacterized protein</fullName>
    </submittedName>
</protein>
<evidence type="ECO:0000313" key="3">
    <source>
        <dbReference type="Proteomes" id="UP000800040"/>
    </source>
</evidence>
<sequence>MALDKFHDYRQTMYHDGAGLRIAESRRRSGMVRKVEPSAQAYVDFVLYPANDAETSLRSHPDEVEQHHPASRAATGESRSRSHVTFAKRSSKIRAKPVIVHGIAKSTETLSDKTKASLQTSADPTPPPTPRPARLSTPDLSELDEAPFCDCGFEPHVVKRCATCGKTVDLWSM</sequence>
<keyword evidence="3" id="KW-1185">Reference proteome</keyword>
<evidence type="ECO:0000256" key="1">
    <source>
        <dbReference type="SAM" id="MobiDB-lite"/>
    </source>
</evidence>
<name>A0A6A5KIV1_9PLEO</name>
<feature type="region of interest" description="Disordered" evidence="1">
    <location>
        <begin position="56"/>
        <end position="90"/>
    </location>
</feature>
<dbReference type="OrthoDB" id="3788377at2759"/>
<proteinExistence type="predicted"/>
<dbReference type="EMBL" id="ML975282">
    <property type="protein sequence ID" value="KAF1835779.1"/>
    <property type="molecule type" value="Genomic_DNA"/>
</dbReference>
<feature type="compositionally biased region" description="Basic and acidic residues" evidence="1">
    <location>
        <begin position="56"/>
        <end position="68"/>
    </location>
</feature>
<gene>
    <name evidence="2" type="ORF">BDW02DRAFT_495117</name>
</gene>
<dbReference type="Proteomes" id="UP000800040">
    <property type="component" value="Unassembled WGS sequence"/>
</dbReference>
<accession>A0A6A5KIV1</accession>